<dbReference type="AlphaFoldDB" id="A0A382MK58"/>
<organism evidence="1">
    <name type="scientific">marine metagenome</name>
    <dbReference type="NCBI Taxonomy" id="408172"/>
    <lineage>
        <taxon>unclassified sequences</taxon>
        <taxon>metagenomes</taxon>
        <taxon>ecological metagenomes</taxon>
    </lineage>
</organism>
<dbReference type="InterPro" id="IPR029044">
    <property type="entry name" value="Nucleotide-diphossugar_trans"/>
</dbReference>
<protein>
    <recommendedName>
        <fullName evidence="2">Glycosyltransferase 2-like domain-containing protein</fullName>
    </recommendedName>
</protein>
<dbReference type="Gene3D" id="3.90.550.10">
    <property type="entry name" value="Spore Coat Polysaccharide Biosynthesis Protein SpsA, Chain A"/>
    <property type="match status" value="1"/>
</dbReference>
<gene>
    <name evidence="1" type="ORF">METZ01_LOCUS300636</name>
</gene>
<accession>A0A382MK58</accession>
<sequence length="330" mass="37295">MLQTGWRLLSRGDIVGLSRRLGRRLGRWPDRPVPIDYCSWRTEHVDLAPAHRTAMASMLDTLSRIPSFTIIVSGALSSPTAPRIHEEIVPDVRLAYADEPVQESAASEPERWFIHLPAEAQLHEAALAHLAIYLAYRSELLMVYADNDHLDGEGRHVDPYFKPDWNPDLLLAQPYLGPLVAVRGDHLTQVLSKGFWTNSHDQLLRYTAGLRADQIGHLPRVLATVPRNCLPSADPKAVSRHLTRQGVHAEVSRVGRACRVHWPIPDPPPRVSILIPTRDQGRLLRRCLAGLFHRTSYPDVEVVIVDHESSQRLARREIEDARKRPDTIIL</sequence>
<evidence type="ECO:0000313" key="1">
    <source>
        <dbReference type="EMBL" id="SVC47782.1"/>
    </source>
</evidence>
<proteinExistence type="predicted"/>
<dbReference type="SUPFAM" id="SSF53448">
    <property type="entry name" value="Nucleotide-diphospho-sugar transferases"/>
    <property type="match status" value="1"/>
</dbReference>
<name>A0A382MK58_9ZZZZ</name>
<dbReference type="CDD" id="cd00761">
    <property type="entry name" value="Glyco_tranf_GTA_type"/>
    <property type="match status" value="1"/>
</dbReference>
<feature type="non-terminal residue" evidence="1">
    <location>
        <position position="330"/>
    </location>
</feature>
<evidence type="ECO:0008006" key="2">
    <source>
        <dbReference type="Google" id="ProtNLM"/>
    </source>
</evidence>
<dbReference type="EMBL" id="UINC01093391">
    <property type="protein sequence ID" value="SVC47782.1"/>
    <property type="molecule type" value="Genomic_DNA"/>
</dbReference>
<reference evidence="1" key="1">
    <citation type="submission" date="2018-05" db="EMBL/GenBank/DDBJ databases">
        <authorList>
            <person name="Lanie J.A."/>
            <person name="Ng W.-L."/>
            <person name="Kazmierczak K.M."/>
            <person name="Andrzejewski T.M."/>
            <person name="Davidsen T.M."/>
            <person name="Wayne K.J."/>
            <person name="Tettelin H."/>
            <person name="Glass J.I."/>
            <person name="Rusch D."/>
            <person name="Podicherti R."/>
            <person name="Tsui H.-C.T."/>
            <person name="Winkler M.E."/>
        </authorList>
    </citation>
    <scope>NUCLEOTIDE SEQUENCE</scope>
</reference>